<dbReference type="Proteomes" id="UP001361570">
    <property type="component" value="Unassembled WGS sequence"/>
</dbReference>
<protein>
    <submittedName>
        <fullName evidence="2">(2Fe-2S)-binding protein</fullName>
    </submittedName>
</protein>
<accession>A0ABU8DSL6</accession>
<sequence length="231" mass="23024">MGSSDAAPARTALRRAAALGPFCAVDADPGPGAVDLRDGDRLLDARTAAVAAVLGPAAGRREVHSLVHLGVVARVLSPALAAALVAAVLPVPGSVLLQPVGSNPVPMTWSGVRGVDVAVPGEVAAALVEHWLVPLVGPWSDAVAARSVSRRALTGNVVSALHGTAVVVAGARPDLAAPARAVLDALLAHGPLVGTGGWRPDGSFARRSCCMLHRLPAAVPCADCVLVGAPA</sequence>
<keyword evidence="3" id="KW-1185">Reference proteome</keyword>
<organism evidence="2 3">
    <name type="scientific">Klenkia sesuvii</name>
    <dbReference type="NCBI Taxonomy" id="3103137"/>
    <lineage>
        <taxon>Bacteria</taxon>
        <taxon>Bacillati</taxon>
        <taxon>Actinomycetota</taxon>
        <taxon>Actinomycetes</taxon>
        <taxon>Geodermatophilales</taxon>
        <taxon>Geodermatophilaceae</taxon>
        <taxon>Klenkia</taxon>
    </lineage>
</organism>
<dbReference type="EMBL" id="JBAPLU010000003">
    <property type="protein sequence ID" value="MEI4270843.1"/>
    <property type="molecule type" value="Genomic_DNA"/>
</dbReference>
<feature type="domain" description="Ferric siderophore reductase C-terminal" evidence="1">
    <location>
        <begin position="206"/>
        <end position="226"/>
    </location>
</feature>
<evidence type="ECO:0000259" key="1">
    <source>
        <dbReference type="Pfam" id="PF11575"/>
    </source>
</evidence>
<evidence type="ECO:0000313" key="3">
    <source>
        <dbReference type="Proteomes" id="UP001361570"/>
    </source>
</evidence>
<dbReference type="InterPro" id="IPR024726">
    <property type="entry name" value="FhuF_C"/>
</dbReference>
<proteinExistence type="predicted"/>
<evidence type="ECO:0000313" key="2">
    <source>
        <dbReference type="EMBL" id="MEI4270843.1"/>
    </source>
</evidence>
<reference evidence="2 3" key="1">
    <citation type="submission" date="2024-03" db="EMBL/GenBank/DDBJ databases">
        <title>Draft genome sequence of Klenkia sp. LSe6-5.</title>
        <authorList>
            <person name="Duangmal K."/>
            <person name="Chantavorakit T."/>
        </authorList>
    </citation>
    <scope>NUCLEOTIDE SEQUENCE [LARGE SCALE GENOMIC DNA]</scope>
    <source>
        <strain evidence="2 3">LSe6-5</strain>
    </source>
</reference>
<comment type="caution">
    <text evidence="2">The sequence shown here is derived from an EMBL/GenBank/DDBJ whole genome shotgun (WGS) entry which is preliminary data.</text>
</comment>
<name>A0ABU8DSL6_9ACTN</name>
<dbReference type="RefSeq" id="WP_336402988.1">
    <property type="nucleotide sequence ID" value="NZ_JBAPLU010000003.1"/>
</dbReference>
<dbReference type="Pfam" id="PF11575">
    <property type="entry name" value="FhuF_C"/>
    <property type="match status" value="1"/>
</dbReference>
<gene>
    <name evidence="2" type="ORF">TEK04_03820</name>
</gene>